<feature type="transmembrane region" description="Helical" evidence="1">
    <location>
        <begin position="20"/>
        <end position="42"/>
    </location>
</feature>
<keyword evidence="1" id="KW-1133">Transmembrane helix</keyword>
<name>A0ABT4N1V4_GORRU</name>
<keyword evidence="3" id="KW-1185">Reference proteome</keyword>
<feature type="transmembrane region" description="Helical" evidence="1">
    <location>
        <begin position="48"/>
        <end position="66"/>
    </location>
</feature>
<keyword evidence="1" id="KW-0812">Transmembrane</keyword>
<evidence type="ECO:0000256" key="1">
    <source>
        <dbReference type="SAM" id="Phobius"/>
    </source>
</evidence>
<organism evidence="2 3">
    <name type="scientific">Gordonia rubripertincta</name>
    <name type="common">Rhodococcus corallinus</name>
    <dbReference type="NCBI Taxonomy" id="36822"/>
    <lineage>
        <taxon>Bacteria</taxon>
        <taxon>Bacillati</taxon>
        <taxon>Actinomycetota</taxon>
        <taxon>Actinomycetes</taxon>
        <taxon>Mycobacteriales</taxon>
        <taxon>Gordoniaceae</taxon>
        <taxon>Gordonia</taxon>
    </lineage>
</organism>
<accession>A0ABT4N1V4</accession>
<comment type="caution">
    <text evidence="2">The sequence shown here is derived from an EMBL/GenBank/DDBJ whole genome shotgun (WGS) entry which is preliminary data.</text>
</comment>
<protein>
    <submittedName>
        <fullName evidence="2">Uncharacterized protein</fullName>
    </submittedName>
</protein>
<keyword evidence="1" id="KW-0472">Membrane</keyword>
<dbReference type="RefSeq" id="WP_084837284.1">
    <property type="nucleotide sequence ID" value="NZ_JAPWIE010000005.1"/>
</dbReference>
<dbReference type="Proteomes" id="UP001067235">
    <property type="component" value="Unassembled WGS sequence"/>
</dbReference>
<feature type="transmembrane region" description="Helical" evidence="1">
    <location>
        <begin position="103"/>
        <end position="120"/>
    </location>
</feature>
<sequence>MSTTPVDPAVPPKLVTRAYWLWMAAGVLLVLYGVAIIVVSLVASGVGFVIFGVFFAAIGAGLIVLARKAFPGDPRWRSALAVFTLMLVALGVLASLLVAQVAAAPLLFSLFALVGSMMVYRPSAEPWFAEK</sequence>
<feature type="transmembrane region" description="Helical" evidence="1">
    <location>
        <begin position="78"/>
        <end position="97"/>
    </location>
</feature>
<evidence type="ECO:0000313" key="2">
    <source>
        <dbReference type="EMBL" id="MCZ4551917.1"/>
    </source>
</evidence>
<reference evidence="2" key="1">
    <citation type="submission" date="2022-12" db="EMBL/GenBank/DDBJ databases">
        <authorList>
            <person name="Krivoruchko A.V."/>
            <person name="Elkin A."/>
        </authorList>
    </citation>
    <scope>NUCLEOTIDE SEQUENCE</scope>
    <source>
        <strain evidence="2">IEGM 1388</strain>
    </source>
</reference>
<gene>
    <name evidence="2" type="ORF">O4213_18145</name>
</gene>
<proteinExistence type="predicted"/>
<dbReference type="EMBL" id="JAPWIE010000005">
    <property type="protein sequence ID" value="MCZ4551917.1"/>
    <property type="molecule type" value="Genomic_DNA"/>
</dbReference>
<evidence type="ECO:0000313" key="3">
    <source>
        <dbReference type="Proteomes" id="UP001067235"/>
    </source>
</evidence>